<evidence type="ECO:0000313" key="2">
    <source>
        <dbReference type="Proteomes" id="UP000572540"/>
    </source>
</evidence>
<protein>
    <submittedName>
        <fullName evidence="1">Uncharacterized protein</fullName>
    </submittedName>
</protein>
<sequence length="227" mass="25335">MADKAYKVRGVVKKVISVGPGGGAIIALHRARLDTVRVVISHDMIGERPYAGEVLLVQGHYQVHPVYDEQLHATAVHAACPTIHELAGLIGRHPSFAYMSVRRARHLVSSDGQAFLDALENGDLEYLMDARFELQNAVALIQQWKRYWARKRTAELLVKGGIAPTFANELLRLYGYDADRRIRQDPFKLVPFCTWTAVDEFSRKVSDTANSSNRRLIAAARDGLDGN</sequence>
<dbReference type="EMBL" id="JACCAU010000001">
    <property type="protein sequence ID" value="NYH18878.1"/>
    <property type="molecule type" value="Genomic_DNA"/>
</dbReference>
<organism evidence="1 2">
    <name type="scientific">Paraburkholderia bryophila</name>
    <dbReference type="NCBI Taxonomy" id="420952"/>
    <lineage>
        <taxon>Bacteria</taxon>
        <taxon>Pseudomonadati</taxon>
        <taxon>Pseudomonadota</taxon>
        <taxon>Betaproteobacteria</taxon>
        <taxon>Burkholderiales</taxon>
        <taxon>Burkholderiaceae</taxon>
        <taxon>Paraburkholderia</taxon>
    </lineage>
</organism>
<comment type="caution">
    <text evidence="1">The sequence shown here is derived from an EMBL/GenBank/DDBJ whole genome shotgun (WGS) entry which is preliminary data.</text>
</comment>
<reference evidence="1 2" key="1">
    <citation type="submission" date="2020-07" db="EMBL/GenBank/DDBJ databases">
        <title>Exploring microbial biodiversity for novel pathways involved in the catabolism of aromatic compounds derived from lignin.</title>
        <authorList>
            <person name="Elkins J."/>
        </authorList>
    </citation>
    <scope>NUCLEOTIDE SEQUENCE [LARGE SCALE GENOMIC DNA]</scope>
    <source>
        <strain evidence="1 2">H2C3B</strain>
    </source>
</reference>
<accession>A0A7Y9WFD8</accession>
<dbReference type="Proteomes" id="UP000572540">
    <property type="component" value="Unassembled WGS sequence"/>
</dbReference>
<dbReference type="AlphaFoldDB" id="A0A7Y9WFD8"/>
<gene>
    <name evidence="1" type="ORF">GGD41_006106</name>
</gene>
<evidence type="ECO:0000313" key="1">
    <source>
        <dbReference type="EMBL" id="NYH18878.1"/>
    </source>
</evidence>
<proteinExistence type="predicted"/>
<name>A0A7Y9WFD8_9BURK</name>
<dbReference type="RefSeq" id="WP_179759524.1">
    <property type="nucleotide sequence ID" value="NZ_JACCAU010000001.1"/>
</dbReference>